<dbReference type="InterPro" id="IPR001254">
    <property type="entry name" value="Trypsin_dom"/>
</dbReference>
<sequence length="612" mass="67837">MRAKMIIQLLQQMESICHHQGTDNGQSLVCCSLEKHKNQPPPKKPCGQQLTFITPKILSTVEDFTIKGEFPWTAIIYVKNTANEWTFCGTGALISPRAILTAHHKCQKKSPDHFKVVMTGDEVRHNVGENAENQRNVIEIIKHPDYYSATKVFDAALLILDREFSSDVVNTICLPSDDTNENSGRCLVSGWGTTAEFQGVVKLKKIRVPLVPFEKCQTSLRTTKELGQYFQLNKCFICAGGEDGMDACLGDGGNPLMCPTPNGDGYYHAGIVSWGVQCGKKGIPGVYVSTRKIKGINDPNRIICKGSQHNQILVCCKLIDNTSVYKNPTRVTPYNITNNPITTPRKKTCGQQLTLVAPKIMSTVEDFTIKGEFPWTAIIYVKNTANEWIFCGTGALISPRAILTAHHLCQNFRESPNHFKVVMTGDAVRHKVVEYSENQRNVIEIIKHPTFYSGTLIYDAAMLILDREFSSDVVNTICLPPDYTNENSGRCLVSGWGTAPEFQGVVMLKKIRVPLVPFDKCQASLRKTILGQYFQLNMCFICAGGEDGMDACLGDGGSPLMCPMPNGNGYYHAGIVSWGVHCGNKGIPGVYMSTRKIKGWITDELSRRNLAF</sequence>
<evidence type="ECO:0000313" key="5">
    <source>
        <dbReference type="Proteomes" id="UP001153712"/>
    </source>
</evidence>
<dbReference type="EMBL" id="OU900098">
    <property type="protein sequence ID" value="CAG9861924.1"/>
    <property type="molecule type" value="Genomic_DNA"/>
</dbReference>
<dbReference type="SMART" id="SM00020">
    <property type="entry name" value="Tryp_SPc"/>
    <property type="match status" value="2"/>
</dbReference>
<protein>
    <recommendedName>
        <fullName evidence="3">Peptidase S1 domain-containing protein</fullName>
    </recommendedName>
</protein>
<dbReference type="Gene3D" id="2.40.10.10">
    <property type="entry name" value="Trypsin-like serine proteases"/>
    <property type="match status" value="4"/>
</dbReference>
<dbReference type="CDD" id="cd00190">
    <property type="entry name" value="Tryp_SPc"/>
    <property type="match status" value="2"/>
</dbReference>
<dbReference type="GO" id="GO:0004252">
    <property type="term" value="F:serine-type endopeptidase activity"/>
    <property type="evidence" value="ECO:0007669"/>
    <property type="project" value="InterPro"/>
</dbReference>
<dbReference type="PANTHER" id="PTHR24256">
    <property type="entry name" value="TRYPTASE-RELATED"/>
    <property type="match status" value="1"/>
</dbReference>
<reference evidence="4" key="1">
    <citation type="submission" date="2022-01" db="EMBL/GenBank/DDBJ databases">
        <authorList>
            <person name="King R."/>
        </authorList>
    </citation>
    <scope>NUCLEOTIDE SEQUENCE</scope>
</reference>
<dbReference type="InterPro" id="IPR043504">
    <property type="entry name" value="Peptidase_S1_PA_chymotrypsin"/>
</dbReference>
<accession>A0A9N9TV83</accession>
<evidence type="ECO:0000256" key="1">
    <source>
        <dbReference type="ARBA" id="ARBA00023157"/>
    </source>
</evidence>
<feature type="domain" description="Peptidase S1" evidence="3">
    <location>
        <begin position="360"/>
        <end position="606"/>
    </location>
</feature>
<dbReference type="GO" id="GO:0006508">
    <property type="term" value="P:proteolysis"/>
    <property type="evidence" value="ECO:0007669"/>
    <property type="project" value="InterPro"/>
</dbReference>
<keyword evidence="1" id="KW-1015">Disulfide bond</keyword>
<comment type="similarity">
    <text evidence="2">Belongs to the peptidase S1 family. CLIP subfamily.</text>
</comment>
<dbReference type="OrthoDB" id="6261922at2759"/>
<keyword evidence="5" id="KW-1185">Reference proteome</keyword>
<dbReference type="Proteomes" id="UP001153712">
    <property type="component" value="Chromosome 5"/>
</dbReference>
<evidence type="ECO:0000313" key="4">
    <source>
        <dbReference type="EMBL" id="CAG9861924.1"/>
    </source>
</evidence>
<dbReference type="InterPro" id="IPR051487">
    <property type="entry name" value="Ser/Thr_Proteases_Immune/Dev"/>
</dbReference>
<dbReference type="SUPFAM" id="SSF50494">
    <property type="entry name" value="Trypsin-like serine proteases"/>
    <property type="match status" value="2"/>
</dbReference>
<dbReference type="FunFam" id="2.40.10.10:FF:000002">
    <property type="entry name" value="Transmembrane protease serine"/>
    <property type="match status" value="2"/>
</dbReference>
<evidence type="ECO:0000256" key="2">
    <source>
        <dbReference type="ARBA" id="ARBA00024195"/>
    </source>
</evidence>
<evidence type="ECO:0000259" key="3">
    <source>
        <dbReference type="PROSITE" id="PS50240"/>
    </source>
</evidence>
<name>A0A9N9TV83_PHYSR</name>
<dbReference type="AlphaFoldDB" id="A0A9N9TV83"/>
<dbReference type="Pfam" id="PF00089">
    <property type="entry name" value="Trypsin"/>
    <property type="match status" value="2"/>
</dbReference>
<dbReference type="InterPro" id="IPR009003">
    <property type="entry name" value="Peptidase_S1_PA"/>
</dbReference>
<gene>
    <name evidence="4" type="ORF">PHYEVI_LOCUS8249</name>
</gene>
<organism evidence="4 5">
    <name type="scientific">Phyllotreta striolata</name>
    <name type="common">Striped flea beetle</name>
    <name type="synonym">Crioceris striolata</name>
    <dbReference type="NCBI Taxonomy" id="444603"/>
    <lineage>
        <taxon>Eukaryota</taxon>
        <taxon>Metazoa</taxon>
        <taxon>Ecdysozoa</taxon>
        <taxon>Arthropoda</taxon>
        <taxon>Hexapoda</taxon>
        <taxon>Insecta</taxon>
        <taxon>Pterygota</taxon>
        <taxon>Neoptera</taxon>
        <taxon>Endopterygota</taxon>
        <taxon>Coleoptera</taxon>
        <taxon>Polyphaga</taxon>
        <taxon>Cucujiformia</taxon>
        <taxon>Chrysomeloidea</taxon>
        <taxon>Chrysomelidae</taxon>
        <taxon>Galerucinae</taxon>
        <taxon>Alticini</taxon>
        <taxon>Phyllotreta</taxon>
    </lineage>
</organism>
<dbReference type="PROSITE" id="PS50240">
    <property type="entry name" value="TRYPSIN_DOM"/>
    <property type="match status" value="2"/>
</dbReference>
<proteinExistence type="inferred from homology"/>
<feature type="domain" description="Peptidase S1" evidence="3">
    <location>
        <begin position="57"/>
        <end position="288"/>
    </location>
</feature>